<sequence length="86" mass="9501">MTTAVLLEEIKGALAEVLNTEARQDIQLSTSLFDELYLDSTSVLELLMTLEDRIEGLEIDPDELEPDVFDTVGSLAAYIEKQLLAA</sequence>
<reference evidence="5" key="3">
    <citation type="journal article" date="2019" name="Int. J. Syst. Evol. Microbiol.">
        <title>The Global Catalogue of Microorganisms (GCM) 10K type strain sequencing project: providing services to taxonomists for standard genome sequencing and annotation.</title>
        <authorList>
            <consortium name="The Broad Institute Genomics Platform"/>
            <consortium name="The Broad Institute Genome Sequencing Center for Infectious Disease"/>
            <person name="Wu L."/>
            <person name="Ma J."/>
        </authorList>
    </citation>
    <scope>NUCLEOTIDE SEQUENCE [LARGE SCALE GENOMIC DNA]</scope>
    <source>
        <strain evidence="5">CGMCC 1.12770</strain>
    </source>
</reference>
<dbReference type="Gene3D" id="1.10.1200.10">
    <property type="entry name" value="ACP-like"/>
    <property type="match status" value="1"/>
</dbReference>
<accession>A0A2W6PEY7</accession>
<evidence type="ECO:0000313" key="3">
    <source>
        <dbReference type="EMBL" id="PZT56676.1"/>
    </source>
</evidence>
<dbReference type="InterPro" id="IPR036736">
    <property type="entry name" value="ACP-like_sf"/>
</dbReference>
<dbReference type="EMBL" id="QKWW01000016">
    <property type="protein sequence ID" value="PZT56676.1"/>
    <property type="molecule type" value="Genomic_DNA"/>
</dbReference>
<dbReference type="Proteomes" id="UP000652153">
    <property type="component" value="Unassembled WGS sequence"/>
</dbReference>
<reference evidence="2" key="1">
    <citation type="journal article" date="2014" name="Int. J. Syst. Evol. Microbiol.">
        <title>Complete genome of a new Firmicutes species belonging to the dominant human colonic microbiota ('Ruminococcus bicirculans') reveals two chromosomes and a selective capacity to utilize plant glucans.</title>
        <authorList>
            <consortium name="NISC Comparative Sequencing Program"/>
            <person name="Wegmann U."/>
            <person name="Louis P."/>
            <person name="Goesmann A."/>
            <person name="Henrissat B."/>
            <person name="Duncan S.H."/>
            <person name="Flint H.J."/>
        </authorList>
    </citation>
    <scope>NUCLEOTIDE SEQUENCE</scope>
    <source>
        <strain evidence="2">CGMCC 1.12770</strain>
    </source>
</reference>
<evidence type="ECO:0000259" key="1">
    <source>
        <dbReference type="PROSITE" id="PS50075"/>
    </source>
</evidence>
<organism evidence="3 4">
    <name type="scientific">Paenibacillus silvae</name>
    <dbReference type="NCBI Taxonomy" id="1325358"/>
    <lineage>
        <taxon>Bacteria</taxon>
        <taxon>Bacillati</taxon>
        <taxon>Bacillota</taxon>
        <taxon>Bacilli</taxon>
        <taxon>Bacillales</taxon>
        <taxon>Paenibacillaceae</taxon>
        <taxon>Paenibacillus</taxon>
    </lineage>
</organism>
<evidence type="ECO:0000313" key="2">
    <source>
        <dbReference type="EMBL" id="GGH62939.1"/>
    </source>
</evidence>
<dbReference type="PROSITE" id="PS50075">
    <property type="entry name" value="CARRIER"/>
    <property type="match status" value="1"/>
</dbReference>
<dbReference type="EMBL" id="BMFU01000006">
    <property type="protein sequence ID" value="GGH62939.1"/>
    <property type="molecule type" value="Genomic_DNA"/>
</dbReference>
<reference evidence="3 4" key="2">
    <citation type="submission" date="2018-06" db="EMBL/GenBank/DDBJ databases">
        <title>Isolation of heavy metals resistant Paenibacillus silvae NC2 from Gold-Copper mine in ZiJin, China.</title>
        <authorList>
            <person name="Xu J."/>
            <person name="Mazhar H.S."/>
            <person name="Rensing C."/>
        </authorList>
    </citation>
    <scope>NUCLEOTIDE SEQUENCE [LARGE SCALE GENOMIC DNA]</scope>
    <source>
        <strain evidence="3 4">NC2</strain>
    </source>
</reference>
<proteinExistence type="predicted"/>
<dbReference type="AlphaFoldDB" id="A0A2W6PEY7"/>
<dbReference type="RefSeq" id="WP_111269236.1">
    <property type="nucleotide sequence ID" value="NZ_BMFU01000006.1"/>
</dbReference>
<feature type="domain" description="Carrier" evidence="1">
    <location>
        <begin position="4"/>
        <end position="83"/>
    </location>
</feature>
<dbReference type="InterPro" id="IPR009081">
    <property type="entry name" value="PP-bd_ACP"/>
</dbReference>
<gene>
    <name evidence="2" type="primary">acpP</name>
    <name evidence="3" type="ORF">DN757_05340</name>
    <name evidence="2" type="ORF">GCM10008014_39890</name>
</gene>
<dbReference type="Proteomes" id="UP000249204">
    <property type="component" value="Unassembled WGS sequence"/>
</dbReference>
<evidence type="ECO:0000313" key="4">
    <source>
        <dbReference type="Proteomes" id="UP000249204"/>
    </source>
</evidence>
<dbReference type="SUPFAM" id="SSF47336">
    <property type="entry name" value="ACP-like"/>
    <property type="match status" value="1"/>
</dbReference>
<evidence type="ECO:0000313" key="5">
    <source>
        <dbReference type="Proteomes" id="UP000652153"/>
    </source>
</evidence>
<protein>
    <submittedName>
        <fullName evidence="3">Acyl carrier protein</fullName>
    </submittedName>
</protein>
<comment type="caution">
    <text evidence="3">The sequence shown here is derived from an EMBL/GenBank/DDBJ whole genome shotgun (WGS) entry which is preliminary data.</text>
</comment>
<keyword evidence="5" id="KW-1185">Reference proteome</keyword>
<dbReference type="Pfam" id="PF00550">
    <property type="entry name" value="PP-binding"/>
    <property type="match status" value="1"/>
</dbReference>
<reference evidence="2" key="4">
    <citation type="submission" date="2024-05" db="EMBL/GenBank/DDBJ databases">
        <authorList>
            <person name="Sun Q."/>
            <person name="Zhou Y."/>
        </authorList>
    </citation>
    <scope>NUCLEOTIDE SEQUENCE</scope>
    <source>
        <strain evidence="2">CGMCC 1.12770</strain>
    </source>
</reference>
<name>A0A2W6PEY7_9BACL</name>